<protein>
    <recommendedName>
        <fullName evidence="2">DUF2231 domain-containing protein</fullName>
    </recommendedName>
</protein>
<gene>
    <name evidence="3" type="ORF">AVDCRST_MAG78-403</name>
</gene>
<dbReference type="EMBL" id="CADCVB010000023">
    <property type="protein sequence ID" value="CAA9410890.1"/>
    <property type="molecule type" value="Genomic_DNA"/>
</dbReference>
<dbReference type="AlphaFoldDB" id="A0A6J4PH73"/>
<organism evidence="3">
    <name type="scientific">uncultured Rubrobacteraceae bacterium</name>
    <dbReference type="NCBI Taxonomy" id="349277"/>
    <lineage>
        <taxon>Bacteria</taxon>
        <taxon>Bacillati</taxon>
        <taxon>Actinomycetota</taxon>
        <taxon>Rubrobacteria</taxon>
        <taxon>Rubrobacterales</taxon>
        <taxon>Rubrobacteraceae</taxon>
        <taxon>environmental samples</taxon>
    </lineage>
</organism>
<feature type="transmembrane region" description="Helical" evidence="1">
    <location>
        <begin position="115"/>
        <end position="135"/>
    </location>
</feature>
<proteinExistence type="predicted"/>
<reference evidence="3" key="1">
    <citation type="submission" date="2020-02" db="EMBL/GenBank/DDBJ databases">
        <authorList>
            <person name="Meier V. D."/>
        </authorList>
    </citation>
    <scope>NUCLEOTIDE SEQUENCE</scope>
    <source>
        <strain evidence="3">AVDCRST_MAG78</strain>
    </source>
</reference>
<feature type="domain" description="DUF2231" evidence="2">
    <location>
        <begin position="14"/>
        <end position="148"/>
    </location>
</feature>
<feature type="transmembrane region" description="Helical" evidence="1">
    <location>
        <begin position="20"/>
        <end position="36"/>
    </location>
</feature>
<feature type="transmembrane region" description="Helical" evidence="1">
    <location>
        <begin position="48"/>
        <end position="71"/>
    </location>
</feature>
<evidence type="ECO:0000259" key="2">
    <source>
        <dbReference type="Pfam" id="PF09990"/>
    </source>
</evidence>
<dbReference type="Pfam" id="PF09990">
    <property type="entry name" value="DUF2231"/>
    <property type="match status" value="1"/>
</dbReference>
<keyword evidence="1" id="KW-0812">Transmembrane</keyword>
<keyword evidence="1" id="KW-1133">Transmembrane helix</keyword>
<dbReference type="InterPro" id="IPR019251">
    <property type="entry name" value="DUF2231_TM"/>
</dbReference>
<keyword evidence="1" id="KW-0472">Membrane</keyword>
<accession>A0A6J4PH73</accession>
<sequence>MGDFFTFENLMNHLHGALNHFPIALLFASAGLDFVAGKRPSLRSSAWLLLVLGTLGAIAATVSGLLAHLAYEDDPYLLSAMEVHQYLAFATTGLFVALTAWRWRSSRRGSDIGGNRLYSALALLGLVLLGITGFLGGNLLTEYGIGVRGITR</sequence>
<evidence type="ECO:0000256" key="1">
    <source>
        <dbReference type="SAM" id="Phobius"/>
    </source>
</evidence>
<name>A0A6J4PH73_9ACTN</name>
<feature type="transmembrane region" description="Helical" evidence="1">
    <location>
        <begin position="83"/>
        <end position="103"/>
    </location>
</feature>
<evidence type="ECO:0000313" key="3">
    <source>
        <dbReference type="EMBL" id="CAA9410890.1"/>
    </source>
</evidence>